<dbReference type="RefSeq" id="WP_267771039.1">
    <property type="nucleotide sequence ID" value="NZ_JAPNKE010000002.1"/>
</dbReference>
<comment type="caution">
    <text evidence="2">The sequence shown here is derived from an EMBL/GenBank/DDBJ whole genome shotgun (WGS) entry which is preliminary data.</text>
</comment>
<evidence type="ECO:0000313" key="3">
    <source>
        <dbReference type="Proteomes" id="UP001150924"/>
    </source>
</evidence>
<accession>A0A9X3ER35</accession>
<dbReference type="SUPFAM" id="SSF56112">
    <property type="entry name" value="Protein kinase-like (PK-like)"/>
    <property type="match status" value="1"/>
</dbReference>
<dbReference type="EMBL" id="JAPNKE010000002">
    <property type="protein sequence ID" value="MCY1008405.1"/>
    <property type="molecule type" value="Genomic_DNA"/>
</dbReference>
<dbReference type="InterPro" id="IPR011009">
    <property type="entry name" value="Kinase-like_dom_sf"/>
</dbReference>
<name>A0A9X3ER35_9BACT</name>
<sequence>MGHSPSLRILFLSANRIMAPRMAIDEELTAIEHALRGRPGECGLVSQVDLTPDQFIAAIQSHPADILHISAHAENGRIHLQGKGKQSIGFGELVELLGVTAKKFGPPRLVILNACDTEAGLELLCKHVDCAIGMSTRISEHVAYLFTSTFYACLGRGLSVDQAFSVTLLRLQMSDQVSNEAPRLARREGVDTSELVLLPVRQPRGGRGARVIGNRYEVPPDNLGRGSKATVYKALDLWSDSTEHVALRLLHVNPAHNGPIVARFFHGAEQAHKLSHPNIVRVLDIGPRQEPISIT</sequence>
<evidence type="ECO:0000313" key="2">
    <source>
        <dbReference type="EMBL" id="MCY1008405.1"/>
    </source>
</evidence>
<dbReference type="Proteomes" id="UP001150924">
    <property type="component" value="Unassembled WGS sequence"/>
</dbReference>
<dbReference type="Pfam" id="PF12770">
    <property type="entry name" value="CHAT"/>
    <property type="match status" value="1"/>
</dbReference>
<organism evidence="2 3">
    <name type="scientific">Nannocystis pusilla</name>
    <dbReference type="NCBI Taxonomy" id="889268"/>
    <lineage>
        <taxon>Bacteria</taxon>
        <taxon>Pseudomonadati</taxon>
        <taxon>Myxococcota</taxon>
        <taxon>Polyangia</taxon>
        <taxon>Nannocystales</taxon>
        <taxon>Nannocystaceae</taxon>
        <taxon>Nannocystis</taxon>
    </lineage>
</organism>
<reference evidence="2" key="1">
    <citation type="submission" date="2022-11" db="EMBL/GenBank/DDBJ databases">
        <title>Minimal conservation of predation-associated metabolite biosynthetic gene clusters underscores biosynthetic potential of Myxococcota including descriptions for ten novel species: Archangium lansinium sp. nov., Myxococcus landrumus sp. nov., Nannocystis bai.</title>
        <authorList>
            <person name="Ahearne A."/>
            <person name="Stevens C."/>
            <person name="Phillips K."/>
        </authorList>
    </citation>
    <scope>NUCLEOTIDE SEQUENCE</scope>
    <source>
        <strain evidence="2">Na p29</strain>
    </source>
</reference>
<keyword evidence="3" id="KW-1185">Reference proteome</keyword>
<evidence type="ECO:0000259" key="1">
    <source>
        <dbReference type="Pfam" id="PF12770"/>
    </source>
</evidence>
<dbReference type="AlphaFoldDB" id="A0A9X3ER35"/>
<feature type="domain" description="CHAT" evidence="1">
    <location>
        <begin position="21"/>
        <end position="178"/>
    </location>
</feature>
<proteinExistence type="predicted"/>
<gene>
    <name evidence="2" type="ORF">OV079_23175</name>
</gene>
<dbReference type="InterPro" id="IPR024983">
    <property type="entry name" value="CHAT_dom"/>
</dbReference>
<dbReference type="Gene3D" id="3.30.200.20">
    <property type="entry name" value="Phosphorylase Kinase, domain 1"/>
    <property type="match status" value="1"/>
</dbReference>
<protein>
    <submittedName>
        <fullName evidence="2">CHAT domain-containing protein</fullName>
    </submittedName>
</protein>